<proteinExistence type="inferred from homology"/>
<dbReference type="FunFam" id="3.40.50.720:FF:000084">
    <property type="entry name" value="Short-chain dehydrogenase reductase"/>
    <property type="match status" value="1"/>
</dbReference>
<evidence type="ECO:0000256" key="3">
    <source>
        <dbReference type="SAM" id="MobiDB-lite"/>
    </source>
</evidence>
<keyword evidence="5" id="KW-1185">Reference proteome</keyword>
<accession>A0A5C8I2Y5</accession>
<dbReference type="PROSITE" id="PS00061">
    <property type="entry name" value="ADH_SHORT"/>
    <property type="match status" value="1"/>
</dbReference>
<comment type="caution">
    <text evidence="4">The sequence shown here is derived from an EMBL/GenBank/DDBJ whole genome shotgun (WGS) entry which is preliminary data.</text>
</comment>
<evidence type="ECO:0000313" key="4">
    <source>
        <dbReference type="EMBL" id="TXK13126.1"/>
    </source>
</evidence>
<dbReference type="PANTHER" id="PTHR48107:SF16">
    <property type="entry name" value="NADPH-DEPENDENT ALDEHYDE REDUCTASE 1, CHLOROPLASTIC"/>
    <property type="match status" value="1"/>
</dbReference>
<dbReference type="Gene3D" id="3.40.50.720">
    <property type="entry name" value="NAD(P)-binding Rossmann-like Domain"/>
    <property type="match status" value="1"/>
</dbReference>
<dbReference type="Proteomes" id="UP000321034">
    <property type="component" value="Unassembled WGS sequence"/>
</dbReference>
<dbReference type="RefSeq" id="WP_147893807.1">
    <property type="nucleotide sequence ID" value="NZ_BAAANR010000001.1"/>
</dbReference>
<dbReference type="InterPro" id="IPR020904">
    <property type="entry name" value="Sc_DH/Rdtase_CS"/>
</dbReference>
<dbReference type="Pfam" id="PF13561">
    <property type="entry name" value="adh_short_C2"/>
    <property type="match status" value="1"/>
</dbReference>
<gene>
    <name evidence="4" type="ORF">FVP77_06805</name>
</gene>
<dbReference type="PRINTS" id="PR00081">
    <property type="entry name" value="GDHRDH"/>
</dbReference>
<evidence type="ECO:0000256" key="1">
    <source>
        <dbReference type="ARBA" id="ARBA00006484"/>
    </source>
</evidence>
<dbReference type="PRINTS" id="PR00080">
    <property type="entry name" value="SDRFAMILY"/>
</dbReference>
<feature type="compositionally biased region" description="Polar residues" evidence="3">
    <location>
        <begin position="1"/>
        <end position="11"/>
    </location>
</feature>
<reference evidence="4 5" key="1">
    <citation type="submission" date="2019-08" db="EMBL/GenBank/DDBJ databases">
        <authorList>
            <person name="Dong K."/>
        </authorList>
    </citation>
    <scope>NUCLEOTIDE SEQUENCE [LARGE SCALE GENOMIC DNA]</scope>
    <source>
        <strain evidence="4 5">JCM14558</strain>
    </source>
</reference>
<sequence>MSQPAQQQNVPGTEADLDPLADHGEHSYVGSGRLTGKIALITGADSGIGKAVAIAYAREGADVAIAYLSEHDDARDTARWVEEAGRRAILLPGDLSDPATCRRIVAETTEQLGGLDILISNAAFQMYRDDITDIPDEEWDFTLATNLSAYFHLAKAAVPLLKPGSAIIATSSIQSDSPTPQLLPYAMTKAGMASMTASLAQMLGERGIRVNAVAPGPIWTPLIPSTMPAEVVESFGGDTPLGRPGQPAELAAAYVLLGSDEGSYISGAVLPVTGGKPILGA</sequence>
<feature type="region of interest" description="Disordered" evidence="3">
    <location>
        <begin position="1"/>
        <end position="26"/>
    </location>
</feature>
<evidence type="ECO:0000313" key="5">
    <source>
        <dbReference type="Proteomes" id="UP000321034"/>
    </source>
</evidence>
<dbReference type="SUPFAM" id="SSF51735">
    <property type="entry name" value="NAD(P)-binding Rossmann-fold domains"/>
    <property type="match status" value="1"/>
</dbReference>
<dbReference type="OrthoDB" id="9809287at2"/>
<organism evidence="4 5">
    <name type="scientific">Microbacterium hatanonis</name>
    <dbReference type="NCBI Taxonomy" id="404366"/>
    <lineage>
        <taxon>Bacteria</taxon>
        <taxon>Bacillati</taxon>
        <taxon>Actinomycetota</taxon>
        <taxon>Actinomycetes</taxon>
        <taxon>Micrococcales</taxon>
        <taxon>Microbacteriaceae</taxon>
        <taxon>Microbacterium</taxon>
    </lineage>
</organism>
<protein>
    <submittedName>
        <fullName evidence="4">SDR family oxidoreductase</fullName>
    </submittedName>
</protein>
<dbReference type="PANTHER" id="PTHR48107">
    <property type="entry name" value="NADPH-DEPENDENT ALDEHYDE REDUCTASE-LIKE PROTEIN, CHLOROPLASTIC-RELATED"/>
    <property type="match status" value="1"/>
</dbReference>
<comment type="similarity">
    <text evidence="1">Belongs to the short-chain dehydrogenases/reductases (SDR) family.</text>
</comment>
<name>A0A5C8I2Y5_9MICO</name>
<dbReference type="InterPro" id="IPR002347">
    <property type="entry name" value="SDR_fam"/>
</dbReference>
<dbReference type="AlphaFoldDB" id="A0A5C8I2Y5"/>
<evidence type="ECO:0000256" key="2">
    <source>
        <dbReference type="ARBA" id="ARBA00023002"/>
    </source>
</evidence>
<dbReference type="GO" id="GO:0016614">
    <property type="term" value="F:oxidoreductase activity, acting on CH-OH group of donors"/>
    <property type="evidence" value="ECO:0007669"/>
    <property type="project" value="UniProtKB-ARBA"/>
</dbReference>
<keyword evidence="2" id="KW-0560">Oxidoreductase</keyword>
<dbReference type="EMBL" id="VRSV01000001">
    <property type="protein sequence ID" value="TXK13126.1"/>
    <property type="molecule type" value="Genomic_DNA"/>
</dbReference>
<dbReference type="InterPro" id="IPR036291">
    <property type="entry name" value="NAD(P)-bd_dom_sf"/>
</dbReference>